<dbReference type="PANTHER" id="PTHR45631:SF160">
    <property type="entry name" value="PROTEIN KINASE DOMAIN-CONTAINING PROTEIN"/>
    <property type="match status" value="1"/>
</dbReference>
<dbReference type="PANTHER" id="PTHR45631">
    <property type="entry name" value="OS07G0107800 PROTEIN-RELATED"/>
    <property type="match status" value="1"/>
</dbReference>
<feature type="domain" description="Protein kinase" evidence="1">
    <location>
        <begin position="1"/>
        <end position="98"/>
    </location>
</feature>
<dbReference type="Proteomes" id="UP001642260">
    <property type="component" value="Unassembled WGS sequence"/>
</dbReference>
<dbReference type="InterPro" id="IPR000719">
    <property type="entry name" value="Prot_kinase_dom"/>
</dbReference>
<name>A0ABC8M8Q1_ERUVS</name>
<dbReference type="SUPFAM" id="SSF56112">
    <property type="entry name" value="Protein kinase-like (PK-like)"/>
    <property type="match status" value="1"/>
</dbReference>
<evidence type="ECO:0000313" key="3">
    <source>
        <dbReference type="Proteomes" id="UP001642260"/>
    </source>
</evidence>
<dbReference type="Pfam" id="PF00069">
    <property type="entry name" value="Pkinase"/>
    <property type="match status" value="1"/>
</dbReference>
<dbReference type="AlphaFoldDB" id="A0ABC8M8Q1"/>
<dbReference type="EMBL" id="CAKOAT010996780">
    <property type="protein sequence ID" value="CAH8392565.1"/>
    <property type="molecule type" value="Genomic_DNA"/>
</dbReference>
<gene>
    <name evidence="2" type="ORF">ERUC_LOCUS45048</name>
</gene>
<accession>A0ABC8M8Q1</accession>
<reference evidence="2 3" key="1">
    <citation type="submission" date="2022-03" db="EMBL/GenBank/DDBJ databases">
        <authorList>
            <person name="Macdonald S."/>
            <person name="Ahmed S."/>
            <person name="Newling K."/>
        </authorList>
    </citation>
    <scope>NUCLEOTIDE SEQUENCE [LARGE SCALE GENOMIC DNA]</scope>
</reference>
<proteinExistence type="predicted"/>
<dbReference type="Gene3D" id="1.10.510.10">
    <property type="entry name" value="Transferase(Phosphotransferase) domain 1"/>
    <property type="match status" value="1"/>
</dbReference>
<dbReference type="InterPro" id="IPR011009">
    <property type="entry name" value="Kinase-like_dom_sf"/>
</dbReference>
<comment type="caution">
    <text evidence="2">The sequence shown here is derived from an EMBL/GenBank/DDBJ whole genome shotgun (WGS) entry which is preliminary data.</text>
</comment>
<protein>
    <recommendedName>
        <fullName evidence="1">Protein kinase domain-containing protein</fullName>
    </recommendedName>
</protein>
<evidence type="ECO:0000313" key="2">
    <source>
        <dbReference type="EMBL" id="CAH8392565.1"/>
    </source>
</evidence>
<keyword evidence="3" id="KW-1185">Reference proteome</keyword>
<sequence>MRAIRESPYSVRSILSSSDQMYASRCESLKALVGGLGYLHNGCKPPIVQRDVNAANILINEKIQAKIADFGLSRSVALDGTNQDTTAVAGTIGYLDPE</sequence>
<organism evidence="2 3">
    <name type="scientific">Eruca vesicaria subsp. sativa</name>
    <name type="common">Garden rocket</name>
    <name type="synonym">Eruca sativa</name>
    <dbReference type="NCBI Taxonomy" id="29727"/>
    <lineage>
        <taxon>Eukaryota</taxon>
        <taxon>Viridiplantae</taxon>
        <taxon>Streptophyta</taxon>
        <taxon>Embryophyta</taxon>
        <taxon>Tracheophyta</taxon>
        <taxon>Spermatophyta</taxon>
        <taxon>Magnoliopsida</taxon>
        <taxon>eudicotyledons</taxon>
        <taxon>Gunneridae</taxon>
        <taxon>Pentapetalae</taxon>
        <taxon>rosids</taxon>
        <taxon>malvids</taxon>
        <taxon>Brassicales</taxon>
        <taxon>Brassicaceae</taxon>
        <taxon>Brassiceae</taxon>
        <taxon>Eruca</taxon>
    </lineage>
</organism>
<evidence type="ECO:0000259" key="1">
    <source>
        <dbReference type="PROSITE" id="PS50011"/>
    </source>
</evidence>
<dbReference type="PROSITE" id="PS50011">
    <property type="entry name" value="PROTEIN_KINASE_DOM"/>
    <property type="match status" value="1"/>
</dbReference>